<proteinExistence type="predicted"/>
<dbReference type="Proteomes" id="UP001291687">
    <property type="component" value="Unassembled WGS sequence"/>
</dbReference>
<dbReference type="InterPro" id="IPR011256">
    <property type="entry name" value="Reg_factor_effector_dom_sf"/>
</dbReference>
<dbReference type="InterPro" id="IPR029441">
    <property type="entry name" value="Cass2"/>
</dbReference>
<dbReference type="SMART" id="SM00871">
    <property type="entry name" value="AraC_E_bind"/>
    <property type="match status" value="1"/>
</dbReference>
<dbReference type="Pfam" id="PF14526">
    <property type="entry name" value="Cass2"/>
    <property type="match status" value="1"/>
</dbReference>
<dbReference type="EMBL" id="JARJFB010000138">
    <property type="protein sequence ID" value="MEA0971445.1"/>
    <property type="molecule type" value="Genomic_DNA"/>
</dbReference>
<dbReference type="InterPro" id="IPR010499">
    <property type="entry name" value="AraC_E-bd"/>
</dbReference>
<keyword evidence="3" id="KW-1185">Reference proteome</keyword>
<evidence type="ECO:0000313" key="3">
    <source>
        <dbReference type="Proteomes" id="UP001291687"/>
    </source>
</evidence>
<gene>
    <name evidence="2" type="ORF">Megvenef_01424</name>
</gene>
<sequence length="164" mass="18961">MQPILQLQEMKLVGISCRTNNDHIFESDPSINKIAATVQKYFYETLAEKILHRKKPGTTYCAYTNYESDFTGDYTFFIGEEVKSFENVLTEFRTLTIPIQNYAKFTNGPGPMPEVCIDMWKKIWAMSSSEIGGDRGYITDFEVYDERAHDHQNVTLDIYIGLKK</sequence>
<dbReference type="RefSeq" id="WP_322777348.1">
    <property type="nucleotide sequence ID" value="NZ_JARJFB010000138.1"/>
</dbReference>
<name>A0ABU5NE49_9RICK</name>
<dbReference type="InterPro" id="IPR053182">
    <property type="entry name" value="YobU-like_regulator"/>
</dbReference>
<feature type="domain" description="AraC effector-binding" evidence="1">
    <location>
        <begin position="1"/>
        <end position="163"/>
    </location>
</feature>
<comment type="caution">
    <text evidence="2">The sequence shown here is derived from an EMBL/GenBank/DDBJ whole genome shotgun (WGS) entry which is preliminary data.</text>
</comment>
<protein>
    <submittedName>
        <fullName evidence="2">AraC family transcriptional regulator</fullName>
    </submittedName>
</protein>
<organism evidence="2 3">
    <name type="scientific">Candidatus Megaera venefica</name>
    <dbReference type="NCBI Taxonomy" id="2055910"/>
    <lineage>
        <taxon>Bacteria</taxon>
        <taxon>Pseudomonadati</taxon>
        <taxon>Pseudomonadota</taxon>
        <taxon>Alphaproteobacteria</taxon>
        <taxon>Rickettsiales</taxon>
        <taxon>Rickettsiaceae</taxon>
        <taxon>Candidatus Megaera</taxon>
    </lineage>
</organism>
<dbReference type="SUPFAM" id="SSF55136">
    <property type="entry name" value="Probable bacterial effector-binding domain"/>
    <property type="match status" value="1"/>
</dbReference>
<dbReference type="PANTHER" id="PTHR36444">
    <property type="entry name" value="TRANSCRIPTIONAL REGULATOR PROTEIN YOBU-RELATED"/>
    <property type="match status" value="1"/>
</dbReference>
<evidence type="ECO:0000259" key="1">
    <source>
        <dbReference type="SMART" id="SM00871"/>
    </source>
</evidence>
<evidence type="ECO:0000313" key="2">
    <source>
        <dbReference type="EMBL" id="MEA0971445.1"/>
    </source>
</evidence>
<reference evidence="2 3" key="1">
    <citation type="submission" date="2023-03" db="EMBL/GenBank/DDBJ databases">
        <title>Host association and intracellularity evolved multiple times independently in the Rickettsiales.</title>
        <authorList>
            <person name="Castelli M."/>
            <person name="Nardi T."/>
            <person name="Gammuto L."/>
            <person name="Bellinzona G."/>
            <person name="Sabaneyeva E."/>
            <person name="Potekhin A."/>
            <person name="Serra V."/>
            <person name="Petroni G."/>
            <person name="Sassera D."/>
        </authorList>
    </citation>
    <scope>NUCLEOTIDE SEQUENCE [LARGE SCALE GENOMIC DNA]</scope>
    <source>
        <strain evidence="2 3">Sr 2-6</strain>
    </source>
</reference>
<accession>A0ABU5NE49</accession>
<dbReference type="PANTHER" id="PTHR36444:SF2">
    <property type="entry name" value="TRANSCRIPTIONAL REGULATOR PROTEIN YOBU-RELATED"/>
    <property type="match status" value="1"/>
</dbReference>
<dbReference type="Gene3D" id="3.20.80.10">
    <property type="entry name" value="Regulatory factor, effector binding domain"/>
    <property type="match status" value="1"/>
</dbReference>